<feature type="chain" id="PRO_5007914323" description="Lipocalin-like domain-containing protein" evidence="1">
    <location>
        <begin position="21"/>
        <end position="311"/>
    </location>
</feature>
<dbReference type="OrthoDB" id="1057845at2"/>
<dbReference type="Gene3D" id="2.40.128.340">
    <property type="match status" value="1"/>
</dbReference>
<evidence type="ECO:0000313" key="5">
    <source>
        <dbReference type="Proteomes" id="UP000007820"/>
    </source>
</evidence>
<keyword evidence="1" id="KW-0732">Signal</keyword>
<gene>
    <name evidence="3" type="ordered locus">Prede_0370</name>
    <name evidence="4" type="ORF">HMPREF9136_0405</name>
</gene>
<protein>
    <recommendedName>
        <fullName evidence="2">Lipocalin-like domain-containing protein</fullName>
    </recommendedName>
</protein>
<dbReference type="Gene3D" id="2.40.128.350">
    <property type="match status" value="1"/>
</dbReference>
<feature type="domain" description="Lipocalin-like" evidence="2">
    <location>
        <begin position="168"/>
        <end position="307"/>
    </location>
</feature>
<dbReference type="Proteomes" id="UP000010862">
    <property type="component" value="Chromosome 1"/>
</dbReference>
<accession>F9D0M7</accession>
<dbReference type="Pfam" id="PF13944">
    <property type="entry name" value="Calycin_like"/>
    <property type="match status" value="1"/>
</dbReference>
<reference evidence="4 5" key="1">
    <citation type="submission" date="2011-04" db="EMBL/GenBank/DDBJ databases">
        <authorList>
            <person name="Muzny D."/>
            <person name="Qin X."/>
            <person name="Deng J."/>
            <person name="Jiang H."/>
            <person name="Liu Y."/>
            <person name="Qu J."/>
            <person name="Song X.-Z."/>
            <person name="Zhang L."/>
            <person name="Thornton R."/>
            <person name="Coyle M."/>
            <person name="Francisco L."/>
            <person name="Jackson L."/>
            <person name="Javaid M."/>
            <person name="Korchina V."/>
            <person name="Kovar C."/>
            <person name="Mata R."/>
            <person name="Mathew T."/>
            <person name="Ngo R."/>
            <person name="Nguyen L."/>
            <person name="Nguyen N."/>
            <person name="Okwuonu G."/>
            <person name="Ongeri F."/>
            <person name="Pham C."/>
            <person name="Simmons D."/>
            <person name="Wilczek-Boney K."/>
            <person name="Hale W."/>
            <person name="Jakkamsetti A."/>
            <person name="Pham P."/>
            <person name="Ruth R."/>
            <person name="San Lucas F."/>
            <person name="Warren J."/>
            <person name="Zhang J."/>
            <person name="Zhao Z."/>
            <person name="Zhou C."/>
            <person name="Zhu D."/>
            <person name="Lee S."/>
            <person name="Bess C."/>
            <person name="Blankenburg K."/>
            <person name="Forbes L."/>
            <person name="Fu Q."/>
            <person name="Gubbala S."/>
            <person name="Hirani K."/>
            <person name="Jayaseelan J.C."/>
            <person name="Lara F."/>
            <person name="Munidasa M."/>
            <person name="Palculict T."/>
            <person name="Patil S."/>
            <person name="Pu L.-L."/>
            <person name="Saada N."/>
            <person name="Tang L."/>
            <person name="Weissenberger G."/>
            <person name="Zhu Y."/>
            <person name="Hemphill L."/>
            <person name="Shang Y."/>
            <person name="Youmans B."/>
            <person name="Ayvaz T."/>
            <person name="Ross M."/>
            <person name="Santibanez J."/>
            <person name="Aqrawi P."/>
            <person name="Gross S."/>
            <person name="Joshi V."/>
            <person name="Fowler G."/>
            <person name="Nazareth L."/>
            <person name="Reid J."/>
            <person name="Worley K."/>
            <person name="Petrosino J."/>
            <person name="Highlander S."/>
            <person name="Gibbs R."/>
        </authorList>
    </citation>
    <scope>NUCLEOTIDE SEQUENCE [LARGE SCALE GENOMIC DNA]</scope>
    <source>
        <strain evidence="4 5">DSM 3688</strain>
    </source>
</reference>
<evidence type="ECO:0000259" key="2">
    <source>
        <dbReference type="Pfam" id="PF13944"/>
    </source>
</evidence>
<dbReference type="STRING" id="908937.Prede_0370"/>
<dbReference type="KEGG" id="pdt:Prede_0370"/>
<feature type="signal peptide" evidence="1">
    <location>
        <begin position="1"/>
        <end position="20"/>
    </location>
</feature>
<evidence type="ECO:0000256" key="1">
    <source>
        <dbReference type="SAM" id="SignalP"/>
    </source>
</evidence>
<evidence type="ECO:0000313" key="3">
    <source>
        <dbReference type="EMBL" id="AGB27752.1"/>
    </source>
</evidence>
<sequence length="311" mass="33128">MKKIFTLVVAALLCAASMQAQTVTINKKDGSSVTYSADEITNIQFGPATPDTTVLHEFTGYLTVSSKFFTNMYYGDAAQMKVMQVGEQYLARFSDAQWGNGLFNITMDKGTVAGTGKISVPNQHGGGVKEYEATIGGKMTEMAISVPGLMGGTNITWHYGKAPAALKVSGDYTGTNSLMVGGMFGPYVAADALYKIVANADGTINVTTSVENYTATAMGDLTLGSYTVSNLAYDEESKSFVRDYSKDGLTVHFKAVSEGVTTMDKDYDFKDGSKVSVSLGETGTLTITNTFQIGNMPFPITATYTGTKTAR</sequence>
<evidence type="ECO:0000313" key="4">
    <source>
        <dbReference type="EMBL" id="EGQ16556.1"/>
    </source>
</evidence>
<dbReference type="PATRIC" id="fig|908937.9.peg.386"/>
<evidence type="ECO:0000313" key="6">
    <source>
        <dbReference type="Proteomes" id="UP000010862"/>
    </source>
</evidence>
<reference evidence="3" key="3">
    <citation type="submission" date="2012-02" db="EMBL/GenBank/DDBJ databases">
        <title>Complete sequence of chromosome 1 of Prevotella dentalis DSM 3688.</title>
        <authorList>
            <consortium name="US DOE Joint Genome Institute (JGI-PGF)"/>
            <person name="Lucas S."/>
            <person name="Copeland A."/>
            <person name="Lapidus A."/>
            <person name="Glavina del Rio T."/>
            <person name="Dalin E."/>
            <person name="Tice H."/>
            <person name="Bruce D."/>
            <person name="Goodwin L."/>
            <person name="Pitluck S."/>
            <person name="Peters L."/>
            <person name="Mikhailova N."/>
            <person name="Chertkov O."/>
            <person name="Kyrpides N."/>
            <person name="Mavromatis K."/>
            <person name="Ivanova N."/>
            <person name="Brettin T."/>
            <person name="Detter J.C."/>
            <person name="Han C."/>
            <person name="Larimer F."/>
            <person name="Land M."/>
            <person name="Hauser L."/>
            <person name="Markowitz V."/>
            <person name="Cheng J.-F."/>
            <person name="Hugenholtz P."/>
            <person name="Woyke T."/>
            <person name="Wu D."/>
            <person name="Gronow S."/>
            <person name="Wellnitz S."/>
            <person name="Brambilla E."/>
            <person name="Klenk H.-P."/>
            <person name="Eisen J.A."/>
        </authorList>
    </citation>
    <scope>NUCLEOTIDE SEQUENCE [LARGE SCALE GENOMIC DNA]</scope>
    <source>
        <strain evidence="3">DSM 3688</strain>
    </source>
</reference>
<proteinExistence type="predicted"/>
<organism evidence="4 5">
    <name type="scientific">Prevotella dentalis (strain ATCC 49559 / DSM 3688 / JCM 13448 / NCTC 12043 / ES 2772)</name>
    <name type="common">Mitsuokella dentalis</name>
    <dbReference type="NCBI Taxonomy" id="908937"/>
    <lineage>
        <taxon>Bacteria</taxon>
        <taxon>Pseudomonadati</taxon>
        <taxon>Bacteroidota</taxon>
        <taxon>Bacteroidia</taxon>
        <taxon>Bacteroidales</taxon>
        <taxon>Prevotellaceae</taxon>
        <taxon>Prevotella</taxon>
    </lineage>
</organism>
<dbReference type="EMBL" id="AFPW01000006">
    <property type="protein sequence ID" value="EGQ16556.1"/>
    <property type="molecule type" value="Genomic_DNA"/>
</dbReference>
<dbReference type="Proteomes" id="UP000007820">
    <property type="component" value="Unassembled WGS sequence"/>
</dbReference>
<reference evidence="6" key="2">
    <citation type="submission" date="2012-02" db="EMBL/GenBank/DDBJ databases">
        <title>Complete sequence of chromosome 1 of Prevotella dentalis DSM 3688.</title>
        <authorList>
            <person name="Lucas S."/>
            <person name="Copeland A."/>
            <person name="Lapidus A."/>
            <person name="Glavina del Rio T."/>
            <person name="Dalin E."/>
            <person name="Tice H."/>
            <person name="Bruce D."/>
            <person name="Goodwin L."/>
            <person name="Pitluck S."/>
            <person name="Peters L."/>
            <person name="Mikhailova N."/>
            <person name="Chertkov O."/>
            <person name="Kyrpides N."/>
            <person name="Mavromatis K."/>
            <person name="Ivanova N."/>
            <person name="Brettin T."/>
            <person name="Detter J.C."/>
            <person name="Han C."/>
            <person name="Larimer F."/>
            <person name="Land M."/>
            <person name="Hauser L."/>
            <person name="Markowitz V."/>
            <person name="Cheng J.-F."/>
            <person name="Hugenholtz P."/>
            <person name="Woyke T."/>
            <person name="Wu D."/>
            <person name="Gronow S."/>
            <person name="Wellnitz S."/>
            <person name="Brambilla E."/>
            <person name="Klenk H.-P."/>
            <person name="Eisen J.A."/>
        </authorList>
    </citation>
    <scope>NUCLEOTIDE SEQUENCE [LARGE SCALE GENOMIC DNA]</scope>
    <source>
        <strain evidence="6">ATCC 49559 / DSM 3688 / JCM 13448 / NCTC 12043 / ES 2772</strain>
    </source>
</reference>
<keyword evidence="6" id="KW-1185">Reference proteome</keyword>
<dbReference type="InterPro" id="IPR024311">
    <property type="entry name" value="Lipocalin-like"/>
</dbReference>
<dbReference type="AlphaFoldDB" id="F9D0M7"/>
<dbReference type="EMBL" id="CP003368">
    <property type="protein sequence ID" value="AGB27752.1"/>
    <property type="molecule type" value="Genomic_DNA"/>
</dbReference>
<dbReference type="HOGENOM" id="CLU_890977_0_0_10"/>
<name>F9D0M7_PREDD</name>
<dbReference type="RefSeq" id="WP_005843873.1">
    <property type="nucleotide sequence ID" value="NC_019960.1"/>
</dbReference>